<protein>
    <recommendedName>
        <fullName evidence="4">Large ribosomal subunit protein uL13</fullName>
    </recommendedName>
    <alternativeName>
        <fullName evidence="5">60S ribosomal protein L13a</fullName>
    </alternativeName>
</protein>
<dbReference type="InterPro" id="IPR005755">
    <property type="entry name" value="Ribosomal_uL13_euk/arc"/>
</dbReference>
<organism evidence="6 7">
    <name type="scientific">Caenorhabditis angaria</name>
    <dbReference type="NCBI Taxonomy" id="860376"/>
    <lineage>
        <taxon>Eukaryota</taxon>
        <taxon>Metazoa</taxon>
        <taxon>Ecdysozoa</taxon>
        <taxon>Nematoda</taxon>
        <taxon>Chromadorea</taxon>
        <taxon>Rhabditida</taxon>
        <taxon>Rhabditina</taxon>
        <taxon>Rhabditomorpha</taxon>
        <taxon>Rhabditoidea</taxon>
        <taxon>Rhabditidae</taxon>
        <taxon>Peloderinae</taxon>
        <taxon>Caenorhabditis</taxon>
    </lineage>
</organism>
<comment type="similarity">
    <text evidence="1">Belongs to the universal ribosomal protein uL13 family.</text>
</comment>
<gene>
    <name evidence="6" type="ORF">CAMP_LOCUS8500</name>
</gene>
<reference evidence="6" key="1">
    <citation type="submission" date="2022-11" db="EMBL/GenBank/DDBJ databases">
        <authorList>
            <person name="Kikuchi T."/>
        </authorList>
    </citation>
    <scope>NUCLEOTIDE SEQUENCE</scope>
    <source>
        <strain evidence="6">PS1010</strain>
    </source>
</reference>
<name>A0A9P1IJ62_9PELO</name>
<evidence type="ECO:0000256" key="1">
    <source>
        <dbReference type="ARBA" id="ARBA00006227"/>
    </source>
</evidence>
<proteinExistence type="inferred from homology"/>
<comment type="caution">
    <text evidence="6">The sequence shown here is derived from an EMBL/GenBank/DDBJ whole genome shotgun (WGS) entry which is preliminary data.</text>
</comment>
<dbReference type="FunFam" id="6.10.250.3250:FF:000001">
    <property type="entry name" value="60S ribosomal protein L13a"/>
    <property type="match status" value="1"/>
</dbReference>
<dbReference type="Gene3D" id="6.10.250.3250">
    <property type="match status" value="1"/>
</dbReference>
<evidence type="ECO:0000313" key="7">
    <source>
        <dbReference type="Proteomes" id="UP001152747"/>
    </source>
</evidence>
<dbReference type="GO" id="GO:0022625">
    <property type="term" value="C:cytosolic large ribosomal subunit"/>
    <property type="evidence" value="ECO:0007669"/>
    <property type="project" value="TreeGrafter"/>
</dbReference>
<dbReference type="SUPFAM" id="SSF52161">
    <property type="entry name" value="Ribosomal protein L13"/>
    <property type="match status" value="1"/>
</dbReference>
<dbReference type="EMBL" id="CANHGI010000003">
    <property type="protein sequence ID" value="CAI5445863.1"/>
    <property type="molecule type" value="Genomic_DNA"/>
</dbReference>
<evidence type="ECO:0000256" key="4">
    <source>
        <dbReference type="ARBA" id="ARBA00035201"/>
    </source>
</evidence>
<dbReference type="NCBIfam" id="TIGR01077">
    <property type="entry name" value="L13_A_E"/>
    <property type="match status" value="1"/>
</dbReference>
<dbReference type="CDD" id="cd00392">
    <property type="entry name" value="Ribosomal_L13"/>
    <property type="match status" value="1"/>
</dbReference>
<dbReference type="GO" id="GO:0003729">
    <property type="term" value="F:mRNA binding"/>
    <property type="evidence" value="ECO:0007669"/>
    <property type="project" value="TreeGrafter"/>
</dbReference>
<dbReference type="InterPro" id="IPR036899">
    <property type="entry name" value="Ribosomal_uL13_sf"/>
</dbReference>
<evidence type="ECO:0000313" key="6">
    <source>
        <dbReference type="EMBL" id="CAI5445863.1"/>
    </source>
</evidence>
<evidence type="ECO:0000256" key="5">
    <source>
        <dbReference type="ARBA" id="ARBA00035367"/>
    </source>
</evidence>
<evidence type="ECO:0000256" key="3">
    <source>
        <dbReference type="ARBA" id="ARBA00023274"/>
    </source>
</evidence>
<dbReference type="InterPro" id="IPR005822">
    <property type="entry name" value="Ribosomal_uL13"/>
</dbReference>
<dbReference type="Pfam" id="PF00572">
    <property type="entry name" value="Ribosomal_L13"/>
    <property type="match status" value="1"/>
</dbReference>
<accession>A0A9P1IJ62</accession>
<dbReference type="GO" id="GO:0017148">
    <property type="term" value="P:negative regulation of translation"/>
    <property type="evidence" value="ECO:0007669"/>
    <property type="project" value="TreeGrafter"/>
</dbReference>
<keyword evidence="3" id="KW-0687">Ribonucleoprotein</keyword>
<dbReference type="AlphaFoldDB" id="A0A9P1IJ62"/>
<dbReference type="Gene3D" id="3.90.1180.10">
    <property type="entry name" value="Ribosomal protein L13"/>
    <property type="match status" value="1"/>
</dbReference>
<dbReference type="HAMAP" id="MF_01366">
    <property type="entry name" value="Ribosomal_uL13"/>
    <property type="match status" value="1"/>
</dbReference>
<dbReference type="PANTHER" id="PTHR11545">
    <property type="entry name" value="RIBOSOMAL PROTEIN L13"/>
    <property type="match status" value="1"/>
</dbReference>
<keyword evidence="7" id="KW-1185">Reference proteome</keyword>
<evidence type="ECO:0000256" key="2">
    <source>
        <dbReference type="ARBA" id="ARBA00022980"/>
    </source>
</evidence>
<dbReference type="FunFam" id="3.90.1180.10:FF:000002">
    <property type="entry name" value="60S ribosomal protein L16"/>
    <property type="match status" value="1"/>
</dbReference>
<sequence length="203" mass="23271">MGLSNRAIIIDGKNHLLGRLASIVAKKLLQGEKVVITRTEEINISGNFHRSKLKYMSFLRKRCNINPARGAFHYRAPSKIFWRTVRGMLPHKTIRGNEALKNLRTYEGVPAKYQKTKALLVPSASRFLSLQPRRKFCKVGRLSHEVGWQYQDVVAKLEAKRKVKGAAYYEQKKKLDKLQVQAKINAASKIAQYQKIIESFGYN</sequence>
<dbReference type="GO" id="GO:0003735">
    <property type="term" value="F:structural constituent of ribosome"/>
    <property type="evidence" value="ECO:0007669"/>
    <property type="project" value="InterPro"/>
</dbReference>
<dbReference type="PANTHER" id="PTHR11545:SF3">
    <property type="entry name" value="LARGE RIBOSOMAL SUBUNIT PROTEIN UL13"/>
    <property type="match status" value="1"/>
</dbReference>
<dbReference type="Proteomes" id="UP001152747">
    <property type="component" value="Unassembled WGS sequence"/>
</dbReference>
<dbReference type="OrthoDB" id="1882297at2759"/>
<keyword evidence="2" id="KW-0689">Ribosomal protein</keyword>
<dbReference type="GO" id="GO:0006412">
    <property type="term" value="P:translation"/>
    <property type="evidence" value="ECO:0007669"/>
    <property type="project" value="InterPro"/>
</dbReference>